<feature type="compositionally biased region" description="Polar residues" evidence="1">
    <location>
        <begin position="350"/>
        <end position="362"/>
    </location>
</feature>
<keyword evidence="3" id="KW-1185">Reference proteome</keyword>
<protein>
    <submittedName>
        <fullName evidence="2">Rho guanine nucleotide exchange factor 18</fullName>
    </submittedName>
</protein>
<feature type="compositionally biased region" description="Basic and acidic residues" evidence="1">
    <location>
        <begin position="247"/>
        <end position="258"/>
    </location>
</feature>
<proteinExistence type="predicted"/>
<feature type="compositionally biased region" description="Basic and acidic residues" evidence="1">
    <location>
        <begin position="75"/>
        <end position="85"/>
    </location>
</feature>
<evidence type="ECO:0000256" key="1">
    <source>
        <dbReference type="SAM" id="MobiDB-lite"/>
    </source>
</evidence>
<feature type="compositionally biased region" description="Acidic residues" evidence="1">
    <location>
        <begin position="144"/>
        <end position="156"/>
    </location>
</feature>
<organism evidence="2 3">
    <name type="scientific">Labeo rohita</name>
    <name type="common">Indian major carp</name>
    <name type="synonym">Cyprinus rohita</name>
    <dbReference type="NCBI Taxonomy" id="84645"/>
    <lineage>
        <taxon>Eukaryota</taxon>
        <taxon>Metazoa</taxon>
        <taxon>Chordata</taxon>
        <taxon>Craniata</taxon>
        <taxon>Vertebrata</taxon>
        <taxon>Euteleostomi</taxon>
        <taxon>Actinopterygii</taxon>
        <taxon>Neopterygii</taxon>
        <taxon>Teleostei</taxon>
        <taxon>Ostariophysi</taxon>
        <taxon>Cypriniformes</taxon>
        <taxon>Cyprinidae</taxon>
        <taxon>Labeoninae</taxon>
        <taxon>Labeonini</taxon>
        <taxon>Labeo</taxon>
    </lineage>
</organism>
<accession>A0ABQ8LIQ0</accession>
<comment type="caution">
    <text evidence="2">The sequence shown here is derived from an EMBL/GenBank/DDBJ whole genome shotgun (WGS) entry which is preliminary data.</text>
</comment>
<dbReference type="PANTHER" id="PTHR47440:SF1">
    <property type="entry name" value="RHO_RAC GUANINE NUCLEOTIDE EXCHANGE FACTOR 18"/>
    <property type="match status" value="1"/>
</dbReference>
<feature type="compositionally biased region" description="Basic and acidic residues" evidence="1">
    <location>
        <begin position="103"/>
        <end position="113"/>
    </location>
</feature>
<feature type="region of interest" description="Disordered" evidence="1">
    <location>
        <begin position="192"/>
        <end position="285"/>
    </location>
</feature>
<dbReference type="InterPro" id="IPR053089">
    <property type="entry name" value="Rho_GEF18"/>
</dbReference>
<dbReference type="PANTHER" id="PTHR47440">
    <property type="entry name" value="RIKEN CDNA A430078G23 GENE"/>
    <property type="match status" value="1"/>
</dbReference>
<dbReference type="InterPro" id="IPR046349">
    <property type="entry name" value="C1-like_sf"/>
</dbReference>
<dbReference type="SUPFAM" id="SSF57889">
    <property type="entry name" value="Cysteine-rich domain"/>
    <property type="match status" value="1"/>
</dbReference>
<feature type="compositionally biased region" description="Low complexity" evidence="1">
    <location>
        <begin position="213"/>
        <end position="230"/>
    </location>
</feature>
<evidence type="ECO:0000313" key="2">
    <source>
        <dbReference type="EMBL" id="KAI2650538.1"/>
    </source>
</evidence>
<evidence type="ECO:0000313" key="3">
    <source>
        <dbReference type="Proteomes" id="UP000830375"/>
    </source>
</evidence>
<feature type="region of interest" description="Disordered" evidence="1">
    <location>
        <begin position="331"/>
        <end position="406"/>
    </location>
</feature>
<gene>
    <name evidence="2" type="ORF">H4Q32_000554</name>
</gene>
<sequence>MPESTAQFIHTSFKDRQSVKENGSGLDWIMTRLSSLPSQSGTLRFGKRNECSSEEDLLDLCDSLRDSEYFRDLQLESTEPQDKRQGYKGTTLLVPPASTPESGSRDNSTDFDTHQLFQTDDTVIPTGGEAMDRLVAIRNSEYQDYPESEQDEDSDTDNFPTLVRSMSTSRRHSWEVPVSPIDLGRRFSLDTNGIDSDGEREVHCLTKSPNLPSSSFSESSVEETTSAAESESSKTPTVYSRSEILATDEKSQADKVSRILETSKQAAREAGEEQESEEGLQSVEGRSHVLMVQKVLQELKQYHGAKRSTSIERKEATGNFTWYEFLAIENDEEEEERPERPEKGTKVKRTLSSLRNRVTGSFNKDKGKTREKEQQKDKSREREKDKEKEKEFREREKVRRRSVSGHQLVPGSFSSWATCSLCSKTLQRKHGLQCLSE</sequence>
<reference evidence="2 3" key="1">
    <citation type="submission" date="2022-01" db="EMBL/GenBank/DDBJ databases">
        <title>A high-quality chromosome-level genome assembly of rohu carp, Labeo rohita.</title>
        <authorList>
            <person name="Arick M.A. II"/>
            <person name="Hsu C.-Y."/>
            <person name="Magbanua Z."/>
            <person name="Pechanova O."/>
            <person name="Grover C."/>
            <person name="Miller E."/>
            <person name="Thrash A."/>
            <person name="Ezzel L."/>
            <person name="Alam S."/>
            <person name="Benzie J."/>
            <person name="Hamilton M."/>
            <person name="Karsi A."/>
            <person name="Lawrence M.L."/>
            <person name="Peterson D.G."/>
        </authorList>
    </citation>
    <scope>NUCLEOTIDE SEQUENCE [LARGE SCALE GENOMIC DNA]</scope>
    <source>
        <strain evidence="3">BAU-BD-2019</strain>
        <tissue evidence="2">Blood</tissue>
    </source>
</reference>
<dbReference type="EMBL" id="JACTAM010000022">
    <property type="protein sequence ID" value="KAI2650538.1"/>
    <property type="molecule type" value="Genomic_DNA"/>
</dbReference>
<dbReference type="Proteomes" id="UP000830375">
    <property type="component" value="Unassembled WGS sequence"/>
</dbReference>
<name>A0ABQ8LIQ0_LABRO</name>
<feature type="compositionally biased region" description="Basic and acidic residues" evidence="1">
    <location>
        <begin position="363"/>
        <end position="397"/>
    </location>
</feature>
<feature type="region of interest" description="Disordered" evidence="1">
    <location>
        <begin position="75"/>
        <end position="175"/>
    </location>
</feature>